<accession>A0A382YBE4</accession>
<dbReference type="EMBL" id="UINC01174499">
    <property type="protein sequence ID" value="SVD80656.1"/>
    <property type="molecule type" value="Genomic_DNA"/>
</dbReference>
<dbReference type="AlphaFoldDB" id="A0A382YBE4"/>
<reference evidence="1" key="1">
    <citation type="submission" date="2018-05" db="EMBL/GenBank/DDBJ databases">
        <authorList>
            <person name="Lanie J.A."/>
            <person name="Ng W.-L."/>
            <person name="Kazmierczak K.M."/>
            <person name="Andrzejewski T.M."/>
            <person name="Davidsen T.M."/>
            <person name="Wayne K.J."/>
            <person name="Tettelin H."/>
            <person name="Glass J.I."/>
            <person name="Rusch D."/>
            <person name="Podicherti R."/>
            <person name="Tsui H.-C.T."/>
            <person name="Winkler M.E."/>
        </authorList>
    </citation>
    <scope>NUCLEOTIDE SEQUENCE</scope>
</reference>
<feature type="non-terminal residue" evidence="1">
    <location>
        <position position="89"/>
    </location>
</feature>
<gene>
    <name evidence="1" type="ORF">METZ01_LOCUS433510</name>
</gene>
<name>A0A382YBE4_9ZZZZ</name>
<evidence type="ECO:0000313" key="1">
    <source>
        <dbReference type="EMBL" id="SVD80656.1"/>
    </source>
</evidence>
<proteinExistence type="predicted"/>
<organism evidence="1">
    <name type="scientific">marine metagenome</name>
    <dbReference type="NCBI Taxonomy" id="408172"/>
    <lineage>
        <taxon>unclassified sequences</taxon>
        <taxon>metagenomes</taxon>
        <taxon>ecological metagenomes</taxon>
    </lineage>
</organism>
<protein>
    <recommendedName>
        <fullName evidence="2">Glycosyl transferase family 1 domain-containing protein</fullName>
    </recommendedName>
</protein>
<evidence type="ECO:0008006" key="2">
    <source>
        <dbReference type="Google" id="ProtNLM"/>
    </source>
</evidence>
<sequence length="89" mass="10514">MLKLGIDASNIRTGGGLVHLKEILRTVDIEKYNIEKVIIWSCKKTLHEIEEKPWLKKCCEPVMEQSYLHRAIWQQKKLHSKLKEEKCDI</sequence>